<name>A4BVG8_9GAMM</name>
<keyword evidence="3" id="KW-1185">Reference proteome</keyword>
<sequence>MDFAQGLAEGRFAEQRLVVAHDPQRAAEQSSRRRERIAELEAFAEALVRKLDVQDAGQSTRGRRASDRGAYSRFQRAVAEAELTRFIQADYQADRFSYSVDEEAIARAELFDGKLVVLTNVVDFSAAEVVARYKALADIERGFRVLKSDLEIAPVYHRLPDRIRAHALICFLALVLYRIMRMRLKAHGSTVSPKTALELLRRIQRHRAIIAEHAYSGVSKTTQEQLDLFAALEIPKP</sequence>
<dbReference type="InterPro" id="IPR012337">
    <property type="entry name" value="RNaseH-like_sf"/>
</dbReference>
<proteinExistence type="predicted"/>
<dbReference type="STRING" id="314278.NB231_13676"/>
<dbReference type="InterPro" id="IPR047654">
    <property type="entry name" value="IS1634_transpos"/>
</dbReference>
<dbReference type="Pfam" id="PF01609">
    <property type="entry name" value="DDE_Tnp_1"/>
    <property type="match status" value="1"/>
</dbReference>
<evidence type="ECO:0000313" key="3">
    <source>
        <dbReference type="Proteomes" id="UP000003374"/>
    </source>
</evidence>
<evidence type="ECO:0000259" key="1">
    <source>
        <dbReference type="Pfam" id="PF01609"/>
    </source>
</evidence>
<reference evidence="2 3" key="1">
    <citation type="submission" date="2006-02" db="EMBL/GenBank/DDBJ databases">
        <authorList>
            <person name="Waterbury J."/>
            <person name="Ferriera S."/>
            <person name="Johnson J."/>
            <person name="Kravitz S."/>
            <person name="Halpern A."/>
            <person name="Remington K."/>
            <person name="Beeson K."/>
            <person name="Tran B."/>
            <person name="Rogers Y.-H."/>
            <person name="Friedman R."/>
            <person name="Venter J.C."/>
        </authorList>
    </citation>
    <scope>NUCLEOTIDE SEQUENCE [LARGE SCALE GENOMIC DNA]</scope>
    <source>
        <strain evidence="2 3">Nb-231</strain>
    </source>
</reference>
<dbReference type="PANTHER" id="PTHR34614:SF2">
    <property type="entry name" value="TRANSPOSASE IS4-LIKE DOMAIN-CONTAINING PROTEIN"/>
    <property type="match status" value="1"/>
</dbReference>
<dbReference type="GO" id="GO:0006313">
    <property type="term" value="P:DNA transposition"/>
    <property type="evidence" value="ECO:0007669"/>
    <property type="project" value="InterPro"/>
</dbReference>
<dbReference type="AlphaFoldDB" id="A4BVG8"/>
<dbReference type="eggNOG" id="COG5421">
    <property type="taxonomic scope" value="Bacteria"/>
</dbReference>
<dbReference type="GO" id="GO:0004803">
    <property type="term" value="F:transposase activity"/>
    <property type="evidence" value="ECO:0007669"/>
    <property type="project" value="InterPro"/>
</dbReference>
<organism evidence="2 3">
    <name type="scientific">Nitrococcus mobilis Nb-231</name>
    <dbReference type="NCBI Taxonomy" id="314278"/>
    <lineage>
        <taxon>Bacteria</taxon>
        <taxon>Pseudomonadati</taxon>
        <taxon>Pseudomonadota</taxon>
        <taxon>Gammaproteobacteria</taxon>
        <taxon>Chromatiales</taxon>
        <taxon>Ectothiorhodospiraceae</taxon>
        <taxon>Nitrococcus</taxon>
    </lineage>
</organism>
<feature type="domain" description="Transposase IS4-like" evidence="1">
    <location>
        <begin position="70"/>
        <end position="176"/>
    </location>
</feature>
<evidence type="ECO:0000313" key="2">
    <source>
        <dbReference type="EMBL" id="EAR20288.1"/>
    </source>
</evidence>
<gene>
    <name evidence="2" type="ORF">NB231_13676</name>
</gene>
<dbReference type="PANTHER" id="PTHR34614">
    <property type="match status" value="1"/>
</dbReference>
<dbReference type="EMBL" id="AAOF01000026">
    <property type="protein sequence ID" value="EAR20288.1"/>
    <property type="molecule type" value="Genomic_DNA"/>
</dbReference>
<dbReference type="NCBIfam" id="NF033559">
    <property type="entry name" value="transpos_IS1634"/>
    <property type="match status" value="1"/>
</dbReference>
<dbReference type="InterPro" id="IPR002559">
    <property type="entry name" value="Transposase_11"/>
</dbReference>
<dbReference type="Proteomes" id="UP000003374">
    <property type="component" value="Unassembled WGS sequence"/>
</dbReference>
<dbReference type="HOGENOM" id="CLU_074584_0_0_6"/>
<dbReference type="GO" id="GO:0003677">
    <property type="term" value="F:DNA binding"/>
    <property type="evidence" value="ECO:0007669"/>
    <property type="project" value="InterPro"/>
</dbReference>
<accession>A4BVG8</accession>
<protein>
    <submittedName>
        <fullName evidence="2">Transposase</fullName>
    </submittedName>
</protein>
<dbReference type="SUPFAM" id="SSF53098">
    <property type="entry name" value="Ribonuclease H-like"/>
    <property type="match status" value="1"/>
</dbReference>
<comment type="caution">
    <text evidence="2">The sequence shown here is derived from an EMBL/GenBank/DDBJ whole genome shotgun (WGS) entry which is preliminary data.</text>
</comment>